<dbReference type="FunFam" id="3.80.10.10:FF:000041">
    <property type="entry name" value="LRR receptor-like serine/threonine-protein kinase ERECTA"/>
    <property type="match status" value="1"/>
</dbReference>
<dbReference type="SMART" id="SM00369">
    <property type="entry name" value="LRR_TYP"/>
    <property type="match status" value="8"/>
</dbReference>
<evidence type="ECO:0000256" key="4">
    <source>
        <dbReference type="ARBA" id="ARBA00022614"/>
    </source>
</evidence>
<keyword evidence="7" id="KW-0677">Repeat</keyword>
<dbReference type="Gene3D" id="3.30.70.330">
    <property type="match status" value="1"/>
</dbReference>
<evidence type="ECO:0000313" key="18">
    <source>
        <dbReference type="EMBL" id="PPR98646.1"/>
    </source>
</evidence>
<keyword evidence="6 15" id="KW-0732">Signal</keyword>
<evidence type="ECO:0000256" key="15">
    <source>
        <dbReference type="SAM" id="SignalP"/>
    </source>
</evidence>
<sequence>MSVLLVLLFLSLATVDINDGCIESERQALLMFKHDIIDDCCQWDGVVCDNVTAHVLELHLANPRPFLDDYGSDAENEAIDRSKLRGKINPSLLKLTHLSYLNLSQNGFGGIPILDFIGSVESLRHLDLSKAGFGGLVPNQLGNLSSLEYLNLRADIEDNLYVTDLQWLSGLSLIEHLDLSDVDLAQASNWLQVLNTLPFLKILYLSGCQLPQVPPPIHLNLSSLAILDLSLNDIENSLGGSIFHGLVNMTSLRHLDLSNNLFNSSIPESLYSLDSLQFLNLGSNKFRGKLSSAIGNMTSAIDLDLSDNELEGPIPITMGNLCNLKSIVFSGCVSNQLDKLDLSGCHLSGQLTNQLRNFKSLKELHLSRNSVSGPIPISIAELSSLRVLELDQNQLKGQLPRSINELTNLEIHDISTNLLEGVVSETHIGNLPKLKVFQASKNSFVLRVSPDWIPPFELELLGLRSWNVGLMFPLWLHSQKHLRDLDISGSRITDSIPDWLWNFSSPFQYLNLSHNQIHGQIPGIPWAMSVDSVVDLSFNLLSGPLPQISPNVFFLDMSNNNLSGSLSPLLCYKLKETMGTVILNLGENFLSGGIPDCWLNWQNLHVIKLKKPPVWRKIPLSLNNCTDLILLDAGENELHGNIPRWIGDGLRKLVVLSLRSNKFFGYIPDELCAIGSLQVLDLADNNLIGSIQRCVSKFRAMAKFNGSMGTAISYVIGAGTFVATIVMKGQMLEYSTNLNLVRSIDLSNNKLSGEIPVEVTSLFELQALNLSHNLLCGTIPDRIGELRSLESVDFSVNKLSGSIPESMSYLTFLSHLNLSFNNLSGVIPLSTQLQSFDSSCYEGNQLCGLPLPKKHSANVAIYNGGGGNDNEFEMEWFYFGDEAPYIHFPVLVMWKIINRVRGGYWFQGHGAFFLDGVDLEGVEAVVGSISQKGLLILWGFMRFHKMATPCPLPVTAAQVGTYFVERYYQVIIQQPHLVHQFYSDASTMVRVDGSHRETAAAMLQIHALVMSLNFTRIEIKTACSLESWNAGVLVMVSGSVLVKDFCSRREFVQTFFLAPQEKGFFVLNDIFHFAEEQQIQHHPAVLLSQHNLDHKLNASATIPEPVPGYLLGGDIQRRKFVAPVDVKENGPVDNYTLLEQLQQAPESESLVDKSSVRECNGSLLHTVNTVQEHVPPVEEPFGEPQKHTYASVLRVAKGKSAPSVAPQVSVSKNLPPASDWDHAPQHTAQQPVLSSNVVKMSGVDMVDENSPIEYEGEIKSVYVRNLLSTVSESEIEEEFKKFGEISPDGVVIRSRKDVGVCYAFVEFEDMSSVRNAVMGWVEAEAAIQQKLQGGVLALEVMAGDVPTMEVNETTVDREETVFTAKHLNKIEAYLASKYIKLDKVHRAGIFFIFY</sequence>
<dbReference type="FunFam" id="3.10.450.50:FF:000003">
    <property type="entry name" value="Nuclear transport factor 2 family protein"/>
    <property type="match status" value="1"/>
</dbReference>
<evidence type="ECO:0000313" key="19">
    <source>
        <dbReference type="Proteomes" id="UP000239757"/>
    </source>
</evidence>
<keyword evidence="4" id="KW-0433">Leucine-rich repeat</keyword>
<feature type="chain" id="PRO_5015162327" description="RRM domain-containing protein" evidence="15">
    <location>
        <begin position="21"/>
        <end position="1394"/>
    </location>
</feature>
<keyword evidence="8 13" id="KW-0694">RNA-binding</keyword>
<dbReference type="InterPro" id="IPR001611">
    <property type="entry name" value="Leu-rich_rpt"/>
</dbReference>
<reference evidence="18 19" key="1">
    <citation type="submission" date="2015-01" db="EMBL/GenBank/DDBJ databases">
        <title>Genome of allotetraploid Gossypium barbadense reveals genomic plasticity and fiber elongation in cotton evolution.</title>
        <authorList>
            <person name="Chen X."/>
            <person name="Liu X."/>
            <person name="Zhao B."/>
            <person name="Zheng H."/>
            <person name="Hu Y."/>
            <person name="Lu G."/>
            <person name="Yang C."/>
            <person name="Chen J."/>
            <person name="Shan C."/>
            <person name="Zhang L."/>
            <person name="Zhou Y."/>
            <person name="Wang L."/>
            <person name="Guo W."/>
            <person name="Bai Y."/>
            <person name="Ruan J."/>
            <person name="Shangguan X."/>
            <person name="Mao Y."/>
            <person name="Jiang J."/>
            <person name="Zhu Y."/>
            <person name="Lei J."/>
            <person name="Kang H."/>
            <person name="Chen S."/>
            <person name="He X."/>
            <person name="Wang R."/>
            <person name="Wang Y."/>
            <person name="Chen J."/>
            <person name="Wang L."/>
            <person name="Yu S."/>
            <person name="Wang B."/>
            <person name="Wei J."/>
            <person name="Song S."/>
            <person name="Lu X."/>
            <person name="Gao Z."/>
            <person name="Gu W."/>
            <person name="Deng X."/>
            <person name="Ma D."/>
            <person name="Wang S."/>
            <person name="Liang W."/>
            <person name="Fang L."/>
            <person name="Cai C."/>
            <person name="Zhu X."/>
            <person name="Zhou B."/>
            <person name="Zhang Y."/>
            <person name="Chen Z."/>
            <person name="Xu S."/>
            <person name="Zhu R."/>
            <person name="Wang S."/>
            <person name="Zhang T."/>
            <person name="Zhao G."/>
        </authorList>
    </citation>
    <scope>NUCLEOTIDE SEQUENCE [LARGE SCALE GENOMIC DNA]</scope>
    <source>
        <strain evidence="19">cv. Xinhai21</strain>
        <tissue evidence="18">Leaf</tissue>
    </source>
</reference>
<accession>A0A2P5X5P8</accession>
<evidence type="ECO:0000256" key="6">
    <source>
        <dbReference type="ARBA" id="ARBA00022729"/>
    </source>
</evidence>
<keyword evidence="11" id="KW-0675">Receptor</keyword>
<dbReference type="SUPFAM" id="SSF54928">
    <property type="entry name" value="RNA-binding domain, RBD"/>
    <property type="match status" value="1"/>
</dbReference>
<dbReference type="InterPro" id="IPR032710">
    <property type="entry name" value="NTF2-like_dom_sf"/>
</dbReference>
<comment type="similarity">
    <text evidence="2">Belongs to the RLP family.</text>
</comment>
<feature type="signal peptide" evidence="15">
    <location>
        <begin position="1"/>
        <end position="20"/>
    </location>
</feature>
<dbReference type="InterPro" id="IPR032675">
    <property type="entry name" value="LRR_dom_sf"/>
</dbReference>
<evidence type="ECO:0000256" key="7">
    <source>
        <dbReference type="ARBA" id="ARBA00022737"/>
    </source>
</evidence>
<dbReference type="FunFam" id="3.80.10.10:FF:000095">
    <property type="entry name" value="LRR receptor-like serine/threonine-protein kinase GSO1"/>
    <property type="match status" value="1"/>
</dbReference>
<dbReference type="InterPro" id="IPR018222">
    <property type="entry name" value="Nuclear_transport_factor_2_euk"/>
</dbReference>
<comment type="subcellular location">
    <subcellularLocation>
        <location evidence="1">Cell membrane</location>
        <topology evidence="1">Single-pass type I membrane protein</topology>
    </subcellularLocation>
</comment>
<dbReference type="PANTHER" id="PTHR48063">
    <property type="entry name" value="LRR RECEPTOR-LIKE KINASE"/>
    <property type="match status" value="1"/>
</dbReference>
<proteinExistence type="inferred from homology"/>
<dbReference type="Pfam" id="PF00076">
    <property type="entry name" value="RRM_1"/>
    <property type="match status" value="1"/>
</dbReference>
<dbReference type="PANTHER" id="PTHR48063:SF98">
    <property type="entry name" value="LRR RECEPTOR-LIKE SERINE_THREONINE-PROTEIN KINASE FLS2"/>
    <property type="match status" value="1"/>
</dbReference>
<feature type="region of interest" description="Disordered" evidence="14">
    <location>
        <begin position="1204"/>
        <end position="1229"/>
    </location>
</feature>
<dbReference type="InterPro" id="IPR012677">
    <property type="entry name" value="Nucleotide-bd_a/b_plait_sf"/>
</dbReference>
<protein>
    <recommendedName>
        <fullName evidence="20">RRM domain-containing protein</fullName>
    </recommendedName>
</protein>
<evidence type="ECO:0000256" key="5">
    <source>
        <dbReference type="ARBA" id="ARBA00022692"/>
    </source>
</evidence>
<dbReference type="InterPro" id="IPR046956">
    <property type="entry name" value="RLP23-like"/>
</dbReference>
<feature type="domain" description="NTF2" evidence="17">
    <location>
        <begin position="959"/>
        <end position="1073"/>
    </location>
</feature>
<dbReference type="Gene3D" id="3.80.10.10">
    <property type="entry name" value="Ribonuclease Inhibitor"/>
    <property type="match status" value="4"/>
</dbReference>
<dbReference type="PROSITE" id="PS50102">
    <property type="entry name" value="RRM"/>
    <property type="match status" value="1"/>
</dbReference>
<dbReference type="Pfam" id="PF00560">
    <property type="entry name" value="LRR_1"/>
    <property type="match status" value="7"/>
</dbReference>
<evidence type="ECO:0000256" key="2">
    <source>
        <dbReference type="ARBA" id="ARBA00009592"/>
    </source>
</evidence>
<keyword evidence="5" id="KW-0812">Transmembrane</keyword>
<dbReference type="EMBL" id="KZ665622">
    <property type="protein sequence ID" value="PPR98646.1"/>
    <property type="molecule type" value="Genomic_DNA"/>
</dbReference>
<evidence type="ECO:0000256" key="13">
    <source>
        <dbReference type="PROSITE-ProRule" id="PRU00176"/>
    </source>
</evidence>
<dbReference type="Proteomes" id="UP000239757">
    <property type="component" value="Unassembled WGS sequence"/>
</dbReference>
<evidence type="ECO:0000256" key="12">
    <source>
        <dbReference type="ARBA" id="ARBA00023180"/>
    </source>
</evidence>
<evidence type="ECO:0000256" key="11">
    <source>
        <dbReference type="ARBA" id="ARBA00023170"/>
    </source>
</evidence>
<dbReference type="OrthoDB" id="1600340at2759"/>
<dbReference type="GO" id="GO:0003723">
    <property type="term" value="F:RNA binding"/>
    <property type="evidence" value="ECO:0007669"/>
    <property type="project" value="UniProtKB-UniRule"/>
</dbReference>
<keyword evidence="3" id="KW-1003">Cell membrane</keyword>
<dbReference type="CDD" id="cd00590">
    <property type="entry name" value="RRM_SF"/>
    <property type="match status" value="1"/>
</dbReference>
<keyword evidence="9" id="KW-1133">Transmembrane helix</keyword>
<dbReference type="PROSITE" id="PS50177">
    <property type="entry name" value="NTF2_DOMAIN"/>
    <property type="match status" value="1"/>
</dbReference>
<evidence type="ECO:0000256" key="14">
    <source>
        <dbReference type="SAM" id="MobiDB-lite"/>
    </source>
</evidence>
<dbReference type="Pfam" id="PF02136">
    <property type="entry name" value="NTF2"/>
    <property type="match status" value="1"/>
</dbReference>
<dbReference type="InterPro" id="IPR035979">
    <property type="entry name" value="RBD_domain_sf"/>
</dbReference>
<evidence type="ECO:0000256" key="10">
    <source>
        <dbReference type="ARBA" id="ARBA00023136"/>
    </source>
</evidence>
<dbReference type="SUPFAM" id="SSF54427">
    <property type="entry name" value="NTF2-like"/>
    <property type="match status" value="1"/>
</dbReference>
<dbReference type="SUPFAM" id="SSF52058">
    <property type="entry name" value="L domain-like"/>
    <property type="match status" value="2"/>
</dbReference>
<dbReference type="Gene3D" id="3.10.450.50">
    <property type="match status" value="1"/>
</dbReference>
<name>A0A2P5X5P8_GOSBA</name>
<evidence type="ECO:0000256" key="1">
    <source>
        <dbReference type="ARBA" id="ARBA00004251"/>
    </source>
</evidence>
<evidence type="ECO:0000259" key="16">
    <source>
        <dbReference type="PROSITE" id="PS50102"/>
    </source>
</evidence>
<evidence type="ECO:0000256" key="8">
    <source>
        <dbReference type="ARBA" id="ARBA00022884"/>
    </source>
</evidence>
<keyword evidence="12" id="KW-0325">Glycoprotein</keyword>
<evidence type="ECO:0000259" key="17">
    <source>
        <dbReference type="PROSITE" id="PS50177"/>
    </source>
</evidence>
<organism evidence="18 19">
    <name type="scientific">Gossypium barbadense</name>
    <name type="common">Sea Island cotton</name>
    <name type="synonym">Hibiscus barbadensis</name>
    <dbReference type="NCBI Taxonomy" id="3634"/>
    <lineage>
        <taxon>Eukaryota</taxon>
        <taxon>Viridiplantae</taxon>
        <taxon>Streptophyta</taxon>
        <taxon>Embryophyta</taxon>
        <taxon>Tracheophyta</taxon>
        <taxon>Spermatophyta</taxon>
        <taxon>Magnoliopsida</taxon>
        <taxon>eudicotyledons</taxon>
        <taxon>Gunneridae</taxon>
        <taxon>Pentapetalae</taxon>
        <taxon>rosids</taxon>
        <taxon>malvids</taxon>
        <taxon>Malvales</taxon>
        <taxon>Malvaceae</taxon>
        <taxon>Malvoideae</taxon>
        <taxon>Gossypium</taxon>
    </lineage>
</organism>
<evidence type="ECO:0008006" key="20">
    <source>
        <dbReference type="Google" id="ProtNLM"/>
    </source>
</evidence>
<keyword evidence="10" id="KW-0472">Membrane</keyword>
<dbReference type="InterPro" id="IPR003591">
    <property type="entry name" value="Leu-rich_rpt_typical-subtyp"/>
</dbReference>
<evidence type="ECO:0000256" key="9">
    <source>
        <dbReference type="ARBA" id="ARBA00022989"/>
    </source>
</evidence>
<dbReference type="CDD" id="cd00780">
    <property type="entry name" value="NTF2"/>
    <property type="match status" value="1"/>
</dbReference>
<dbReference type="SUPFAM" id="SSF52047">
    <property type="entry name" value="RNI-like"/>
    <property type="match status" value="1"/>
</dbReference>
<evidence type="ECO:0000256" key="3">
    <source>
        <dbReference type="ARBA" id="ARBA00022475"/>
    </source>
</evidence>
<dbReference type="InterPro" id="IPR000504">
    <property type="entry name" value="RRM_dom"/>
</dbReference>
<dbReference type="InterPro" id="IPR002075">
    <property type="entry name" value="NTF2_dom"/>
</dbReference>
<dbReference type="GO" id="GO:0005886">
    <property type="term" value="C:plasma membrane"/>
    <property type="evidence" value="ECO:0007669"/>
    <property type="project" value="UniProtKB-SubCell"/>
</dbReference>
<dbReference type="SMART" id="SM00360">
    <property type="entry name" value="RRM"/>
    <property type="match status" value="1"/>
</dbReference>
<gene>
    <name evidence="18" type="ORF">GOBAR_AA22020</name>
</gene>
<dbReference type="GO" id="GO:0005737">
    <property type="term" value="C:cytoplasm"/>
    <property type="evidence" value="ECO:0007669"/>
    <property type="project" value="UniProtKB-ARBA"/>
</dbReference>
<feature type="domain" description="RRM" evidence="16">
    <location>
        <begin position="1259"/>
        <end position="1345"/>
    </location>
</feature>